<feature type="transmembrane region" description="Helical" evidence="2">
    <location>
        <begin position="34"/>
        <end position="52"/>
    </location>
</feature>
<dbReference type="Proteomes" id="UP000295632">
    <property type="component" value="Unassembled WGS sequence"/>
</dbReference>
<dbReference type="AlphaFoldDB" id="A0A4R6TUN5"/>
<dbReference type="SMART" id="SM00331">
    <property type="entry name" value="PP2C_SIG"/>
    <property type="match status" value="1"/>
</dbReference>
<dbReference type="NCBIfam" id="TIGR02865">
    <property type="entry name" value="spore_II_E"/>
    <property type="match status" value="1"/>
</dbReference>
<feature type="transmembrane region" description="Helical" evidence="2">
    <location>
        <begin position="153"/>
        <end position="173"/>
    </location>
</feature>
<protein>
    <submittedName>
        <fullName evidence="4">Stage II sporulation protein E</fullName>
    </submittedName>
</protein>
<dbReference type="InterPro" id="IPR052016">
    <property type="entry name" value="Bact_Sigma-Reg"/>
</dbReference>
<feature type="transmembrane region" description="Helical" evidence="2">
    <location>
        <begin position="225"/>
        <end position="249"/>
    </location>
</feature>
<proteinExistence type="predicted"/>
<evidence type="ECO:0000259" key="3">
    <source>
        <dbReference type="PROSITE" id="PS51746"/>
    </source>
</evidence>
<feature type="transmembrane region" description="Helical" evidence="2">
    <location>
        <begin position="57"/>
        <end position="75"/>
    </location>
</feature>
<name>A0A4R6TUN5_9BACI</name>
<dbReference type="SMART" id="SM00332">
    <property type="entry name" value="PP2Cc"/>
    <property type="match status" value="1"/>
</dbReference>
<dbReference type="EMBL" id="SNYJ01000025">
    <property type="protein sequence ID" value="TDQ34216.1"/>
    <property type="molecule type" value="Genomic_DNA"/>
</dbReference>
<evidence type="ECO:0000313" key="5">
    <source>
        <dbReference type="Proteomes" id="UP000295632"/>
    </source>
</evidence>
<keyword evidence="2" id="KW-1133">Transmembrane helix</keyword>
<dbReference type="InterPro" id="IPR045768">
    <property type="entry name" value="SpoIIE_N"/>
</dbReference>
<dbReference type="PANTHER" id="PTHR43156:SF2">
    <property type="entry name" value="STAGE II SPORULATION PROTEIN E"/>
    <property type="match status" value="1"/>
</dbReference>
<gene>
    <name evidence="4" type="ORF">EV213_12518</name>
</gene>
<dbReference type="PANTHER" id="PTHR43156">
    <property type="entry name" value="STAGE II SPORULATION PROTEIN E-RELATED"/>
    <property type="match status" value="1"/>
</dbReference>
<dbReference type="InterPro" id="IPR036457">
    <property type="entry name" value="PPM-type-like_dom_sf"/>
</dbReference>
<dbReference type="InterPro" id="IPR014221">
    <property type="entry name" value="SpoII_E"/>
</dbReference>
<dbReference type="SUPFAM" id="SSF81606">
    <property type="entry name" value="PP2C-like"/>
    <property type="match status" value="1"/>
</dbReference>
<feature type="transmembrane region" description="Helical" evidence="2">
    <location>
        <begin position="193"/>
        <end position="213"/>
    </location>
</feature>
<dbReference type="Pfam" id="PF07228">
    <property type="entry name" value="SpoIIE"/>
    <property type="match status" value="1"/>
</dbReference>
<feature type="transmembrane region" description="Helical" evidence="2">
    <location>
        <begin position="126"/>
        <end position="147"/>
    </location>
</feature>
<dbReference type="InterPro" id="IPR001932">
    <property type="entry name" value="PPM-type_phosphatase-like_dom"/>
</dbReference>
<feature type="transmembrane region" description="Helical" evidence="2">
    <location>
        <begin position="279"/>
        <end position="295"/>
    </location>
</feature>
<keyword evidence="5" id="KW-1185">Reference proteome</keyword>
<keyword evidence="1" id="KW-0378">Hydrolase</keyword>
<dbReference type="OrthoDB" id="9763774at2"/>
<sequence length="822" mass="91667">MQKAESGVPLQKPESFMKRRKHVFGLKDKAKKRFIHLFVHSGGLLFLISFLLGRALILSTVAPFAAAFFAAVFVMKKEKTALTTVGLLLGATMASMSQGLYAGASIFYFLLFLGILRKLVKRQGKVLPLAVMLATFAGRISITFMYTQTVDSLAIWVAMVEAGLSFVLTMIFLQTVPLLSMRRRRTVLKNEEIICCIILAASVLTGTIGWTLYGLSIEHMLSRYLVLLLALSAGATVGTTVGVVTGLILSLAQIGNMYQLSLLALSGLLGGLLREGRRPGVGLGLILATLLIGMYMHDISGLAPLIMESVVAIGLLMITPSIVTDRLARFIPGTQEHAHVQQQYLRKVRDVTAGRVEQFSQLFQTLSTSFSTHLQKPAQEESDEEVDYFLSHVTEKTCQTCFKKNQCWAKNFDQTYGLMQGTMREMETSETIKDPRLKREWNQHCIKPDRVLEVMQKEMAFHHANLHLKKQMQESRQLVAEQLLGVSQVMGDFAKEIQRERDHHQSHEEVILETLEGLGIEIDQVDIYSLEQGNVDIEMTVPASFEYGEADKIIAPILSDILQETIVLRKEEQSVQANGPCFMTFASNQRYKIETGMANAAKGGAWVSGDSYSAVHLNKSKYAIAISDGMGNGERAHQESTETLQLLQSILQSGIEERIAIKSVNSVLALRTNEEMFSTLDLAMIDLQDASAKFIKIGSTPSYLKRGSQVFKIESGNLPIGILREFDVDIIHQSLKAGDLLIMMSDGIFEGPKHVENYDIWMRRKIKELDTEDPQDIADLLMEEVIRTRQGQIEDDMTVAVTKIAHNHPRWSTFSAHDKKAQ</sequence>
<dbReference type="Gene3D" id="3.60.40.10">
    <property type="entry name" value="PPM-type phosphatase domain"/>
    <property type="match status" value="1"/>
</dbReference>
<feature type="transmembrane region" description="Helical" evidence="2">
    <location>
        <begin position="87"/>
        <end position="114"/>
    </location>
</feature>
<evidence type="ECO:0000256" key="2">
    <source>
        <dbReference type="SAM" id="Phobius"/>
    </source>
</evidence>
<feature type="domain" description="PPM-type phosphatase" evidence="3">
    <location>
        <begin position="594"/>
        <end position="804"/>
    </location>
</feature>
<keyword evidence="2" id="KW-0472">Membrane</keyword>
<dbReference type="RefSeq" id="WP_133582166.1">
    <property type="nucleotide sequence ID" value="NZ_SNYJ01000025.1"/>
</dbReference>
<evidence type="ECO:0000256" key="1">
    <source>
        <dbReference type="ARBA" id="ARBA00022801"/>
    </source>
</evidence>
<evidence type="ECO:0000313" key="4">
    <source>
        <dbReference type="EMBL" id="TDQ34216.1"/>
    </source>
</evidence>
<organism evidence="4 5">
    <name type="scientific">Aureibacillus halotolerans</name>
    <dbReference type="NCBI Taxonomy" id="1508390"/>
    <lineage>
        <taxon>Bacteria</taxon>
        <taxon>Bacillati</taxon>
        <taxon>Bacillota</taxon>
        <taxon>Bacilli</taxon>
        <taxon>Bacillales</taxon>
        <taxon>Bacillaceae</taxon>
        <taxon>Aureibacillus</taxon>
    </lineage>
</organism>
<comment type="caution">
    <text evidence="4">The sequence shown here is derived from an EMBL/GenBank/DDBJ whole genome shotgun (WGS) entry which is preliminary data.</text>
</comment>
<dbReference type="Pfam" id="PF19732">
    <property type="entry name" value="SpoIIE_N"/>
    <property type="match status" value="1"/>
</dbReference>
<keyword evidence="2" id="KW-0812">Transmembrane</keyword>
<feature type="transmembrane region" description="Helical" evidence="2">
    <location>
        <begin position="256"/>
        <end position="273"/>
    </location>
</feature>
<reference evidence="4 5" key="1">
    <citation type="submission" date="2019-03" db="EMBL/GenBank/DDBJ databases">
        <title>Genomic Encyclopedia of Type Strains, Phase IV (KMG-IV): sequencing the most valuable type-strain genomes for metagenomic binning, comparative biology and taxonomic classification.</title>
        <authorList>
            <person name="Goeker M."/>
        </authorList>
    </citation>
    <scope>NUCLEOTIDE SEQUENCE [LARGE SCALE GENOMIC DNA]</scope>
    <source>
        <strain evidence="4 5">DSM 28697</strain>
    </source>
</reference>
<dbReference type="PROSITE" id="PS51746">
    <property type="entry name" value="PPM_2"/>
    <property type="match status" value="1"/>
</dbReference>
<dbReference type="GO" id="GO:0004722">
    <property type="term" value="F:protein serine/threonine phosphatase activity"/>
    <property type="evidence" value="ECO:0007669"/>
    <property type="project" value="InterPro"/>
</dbReference>
<accession>A0A4R6TUN5</accession>
<feature type="transmembrane region" description="Helical" evidence="2">
    <location>
        <begin position="302"/>
        <end position="323"/>
    </location>
</feature>